<gene>
    <name evidence="2" type="ORF">GIB67_029757</name>
</gene>
<evidence type="ECO:0000313" key="2">
    <source>
        <dbReference type="EMBL" id="KAF6134936.1"/>
    </source>
</evidence>
<dbReference type="EMBL" id="JACGCM010002826">
    <property type="protein sequence ID" value="KAF6134936.1"/>
    <property type="molecule type" value="Genomic_DNA"/>
</dbReference>
<name>A0A7J7KX58_9MAGN</name>
<evidence type="ECO:0000256" key="1">
    <source>
        <dbReference type="SAM" id="Coils"/>
    </source>
</evidence>
<dbReference type="Proteomes" id="UP000541444">
    <property type="component" value="Unassembled WGS sequence"/>
</dbReference>
<feature type="non-terminal residue" evidence="2">
    <location>
        <position position="1"/>
    </location>
</feature>
<organism evidence="2 3">
    <name type="scientific">Kingdonia uniflora</name>
    <dbReference type="NCBI Taxonomy" id="39325"/>
    <lineage>
        <taxon>Eukaryota</taxon>
        <taxon>Viridiplantae</taxon>
        <taxon>Streptophyta</taxon>
        <taxon>Embryophyta</taxon>
        <taxon>Tracheophyta</taxon>
        <taxon>Spermatophyta</taxon>
        <taxon>Magnoliopsida</taxon>
        <taxon>Ranunculales</taxon>
        <taxon>Circaeasteraceae</taxon>
        <taxon>Kingdonia</taxon>
    </lineage>
</organism>
<dbReference type="AlphaFoldDB" id="A0A7J7KX58"/>
<reference evidence="2 3" key="1">
    <citation type="journal article" date="2020" name="IScience">
        <title>Genome Sequencing of the Endangered Kingdonia uniflora (Circaeasteraceae, Ranunculales) Reveals Potential Mechanisms of Evolutionary Specialization.</title>
        <authorList>
            <person name="Sun Y."/>
            <person name="Deng T."/>
            <person name="Zhang A."/>
            <person name="Moore M.J."/>
            <person name="Landis J.B."/>
            <person name="Lin N."/>
            <person name="Zhang H."/>
            <person name="Zhang X."/>
            <person name="Huang J."/>
            <person name="Zhang X."/>
            <person name="Sun H."/>
            <person name="Wang H."/>
        </authorList>
    </citation>
    <scope>NUCLEOTIDE SEQUENCE [LARGE SCALE GENOMIC DNA]</scope>
    <source>
        <strain evidence="2">TB1705</strain>
        <tissue evidence="2">Leaf</tissue>
    </source>
</reference>
<proteinExistence type="predicted"/>
<feature type="coiled-coil region" evidence="1">
    <location>
        <begin position="141"/>
        <end position="236"/>
    </location>
</feature>
<accession>A0A7J7KX58</accession>
<keyword evidence="1" id="KW-0175">Coiled coil</keyword>
<sequence>MSKVFKDYFYQSDQVYNNLKAGGSFRFPTKKGTDMSPKYLNFFESKNSEIKWSWGIATLARLYYSLGASSRVNAKALICCTTLLEIFEHFPKLYGIPKLNDSRAREYCTRWSWSRSTSDRSGEKALKIFREALDNYKLEDVKAQNEDISYLEEEISNLKLAQETDECERLKVSNDRLQANLKVKQDLSKTKKKLNDKCNSFKETYKKLSKDVCSLKESLADLNVQSEKKVEEYEKLTTINEKLIEEVVAREPQPLAETKLTISEEMRFNLQTDNDEWEVWCLALKGSIEGRVGDFQDPYDPTWEELDIRDVERDGNTMFGVAASYTYQSQLKFLNVRQSLCTLMTNKPSYWKSVFSQTLDKAYNDLGER</sequence>
<protein>
    <submittedName>
        <fullName evidence="2">Uncharacterized protein</fullName>
    </submittedName>
</protein>
<comment type="caution">
    <text evidence="2">The sequence shown here is derived from an EMBL/GenBank/DDBJ whole genome shotgun (WGS) entry which is preliminary data.</text>
</comment>
<evidence type="ECO:0000313" key="3">
    <source>
        <dbReference type="Proteomes" id="UP000541444"/>
    </source>
</evidence>
<keyword evidence="3" id="KW-1185">Reference proteome</keyword>